<reference evidence="1 2" key="1">
    <citation type="submission" date="2015-01" db="EMBL/GenBank/DDBJ databases">
        <title>Evolution of Trichinella species and genotypes.</title>
        <authorList>
            <person name="Korhonen P.K."/>
            <person name="Edoardo P."/>
            <person name="Giuseppe L.R."/>
            <person name="Gasser R.B."/>
        </authorList>
    </citation>
    <scope>NUCLEOTIDE SEQUENCE [LARGE SCALE GENOMIC DNA]</scope>
    <source>
        <strain evidence="1">ISS37</strain>
    </source>
</reference>
<accession>A0A0V0RC30</accession>
<protein>
    <submittedName>
        <fullName evidence="1">Uncharacterized protein</fullName>
    </submittedName>
</protein>
<evidence type="ECO:0000313" key="2">
    <source>
        <dbReference type="Proteomes" id="UP000054630"/>
    </source>
</evidence>
<keyword evidence="2" id="KW-1185">Reference proteome</keyword>
<dbReference type="EMBL" id="JYDL01000952">
    <property type="protein sequence ID" value="KRX12018.1"/>
    <property type="molecule type" value="Genomic_DNA"/>
</dbReference>
<dbReference type="Proteomes" id="UP000054630">
    <property type="component" value="Unassembled WGS sequence"/>
</dbReference>
<gene>
    <name evidence="1" type="ORF">T07_6098</name>
</gene>
<organism evidence="1 2">
    <name type="scientific">Trichinella nelsoni</name>
    <dbReference type="NCBI Taxonomy" id="6336"/>
    <lineage>
        <taxon>Eukaryota</taxon>
        <taxon>Metazoa</taxon>
        <taxon>Ecdysozoa</taxon>
        <taxon>Nematoda</taxon>
        <taxon>Enoplea</taxon>
        <taxon>Dorylaimia</taxon>
        <taxon>Trichinellida</taxon>
        <taxon>Trichinellidae</taxon>
        <taxon>Trichinella</taxon>
    </lineage>
</organism>
<comment type="caution">
    <text evidence="1">The sequence shown here is derived from an EMBL/GenBank/DDBJ whole genome shotgun (WGS) entry which is preliminary data.</text>
</comment>
<dbReference type="AlphaFoldDB" id="A0A0V0RC30"/>
<proteinExistence type="predicted"/>
<name>A0A0V0RC30_9BILA</name>
<sequence>MSLGPKDHTRAARSVNGRHYPLHQYRFHRRQLVQPAMLWTK</sequence>
<evidence type="ECO:0000313" key="1">
    <source>
        <dbReference type="EMBL" id="KRX12018.1"/>
    </source>
</evidence>